<feature type="signal peptide" evidence="13">
    <location>
        <begin position="1"/>
        <end position="21"/>
    </location>
</feature>
<dbReference type="Gene3D" id="1.20.120.220">
    <property type="entry name" value="ATP synthase, F0 complex, subunit A"/>
    <property type="match status" value="1"/>
</dbReference>
<keyword evidence="5 11" id="KW-0812">Transmembrane</keyword>
<evidence type="ECO:0000256" key="11">
    <source>
        <dbReference type="HAMAP-Rule" id="MF_01393"/>
    </source>
</evidence>
<dbReference type="CDD" id="cd00310">
    <property type="entry name" value="ATP-synt_Fo_a_6"/>
    <property type="match status" value="1"/>
</dbReference>
<feature type="transmembrane region" description="Helical" evidence="11">
    <location>
        <begin position="214"/>
        <end position="232"/>
    </location>
</feature>
<evidence type="ECO:0000256" key="6">
    <source>
        <dbReference type="ARBA" id="ARBA00022781"/>
    </source>
</evidence>
<accession>A0ABT8CTP5</accession>
<dbReference type="NCBIfam" id="TIGR01131">
    <property type="entry name" value="ATP_synt_6_or_A"/>
    <property type="match status" value="1"/>
</dbReference>
<dbReference type="HAMAP" id="MF_01393">
    <property type="entry name" value="ATP_synth_a_bact"/>
    <property type="match status" value="1"/>
</dbReference>
<keyword evidence="9 11" id="KW-0472">Membrane</keyword>
<keyword evidence="7 11" id="KW-1133">Transmembrane helix</keyword>
<comment type="caution">
    <text evidence="14">The sequence shown here is derived from an EMBL/GenBank/DDBJ whole genome shotgun (WGS) entry which is preliminary data.</text>
</comment>
<keyword evidence="13" id="KW-0732">Signal</keyword>
<evidence type="ECO:0000256" key="5">
    <source>
        <dbReference type="ARBA" id="ARBA00022692"/>
    </source>
</evidence>
<sequence length="351" mass="40269">MRYFQFLTVALFVLFTSKVFAANDSLQDQSLKIKKTIEHHLLDDHYFTLFEDEEKSRIYGFPLPVILIDGELKIFSSSEFFVGNRVAEQGSDFYVLDHNKIYKSNKDGKKLLIKNKYVKPLDFSITKNVVGLLLTAILMFYIFIRMAKSYKSDYNKVPRGLGRLLEPLILFVRDEIAMPNIGREYKRFMPFLLSVFFLIWTLNILGLTPFGFNVTGSISVTFCLSIFTLLLVNLNGNKNYWKHILWMPGVPYPVRFILLPIEVLGIFSKGVSLMIRLYANNVAGHTVIMGFIAIIYLLNEKLTIGGSIGISMFLTIFIYFIKILAAFLQAYIFTILSSLFIGQAVQTESEH</sequence>
<feature type="transmembrane region" description="Helical" evidence="11">
    <location>
        <begin position="278"/>
        <end position="298"/>
    </location>
</feature>
<comment type="function">
    <text evidence="11 12">Key component of the proton channel; it plays a direct role in the translocation of protons across the membrane.</text>
</comment>
<dbReference type="EMBL" id="JAUFQU010000001">
    <property type="protein sequence ID" value="MDN3707136.1"/>
    <property type="molecule type" value="Genomic_DNA"/>
</dbReference>
<feature type="transmembrane region" description="Helical" evidence="11">
    <location>
        <begin position="188"/>
        <end position="208"/>
    </location>
</feature>
<evidence type="ECO:0000256" key="1">
    <source>
        <dbReference type="ARBA" id="ARBA00004141"/>
    </source>
</evidence>
<keyword evidence="4 11" id="KW-0138">CF(0)</keyword>
<dbReference type="InterPro" id="IPR000568">
    <property type="entry name" value="ATP_synth_F0_asu"/>
</dbReference>
<dbReference type="SUPFAM" id="SSF81336">
    <property type="entry name" value="F1F0 ATP synthase subunit A"/>
    <property type="match status" value="1"/>
</dbReference>
<evidence type="ECO:0000313" key="14">
    <source>
        <dbReference type="EMBL" id="MDN3707136.1"/>
    </source>
</evidence>
<evidence type="ECO:0000256" key="12">
    <source>
        <dbReference type="RuleBase" id="RU000483"/>
    </source>
</evidence>
<name>A0ABT8CTP5_9FLAO</name>
<evidence type="ECO:0000256" key="13">
    <source>
        <dbReference type="SAM" id="SignalP"/>
    </source>
</evidence>
<keyword evidence="8 11" id="KW-0406">Ion transport</keyword>
<keyword evidence="3 11" id="KW-0813">Transport</keyword>
<evidence type="ECO:0000256" key="8">
    <source>
        <dbReference type="ARBA" id="ARBA00023065"/>
    </source>
</evidence>
<keyword evidence="11" id="KW-1003">Cell membrane</keyword>
<keyword evidence="6 11" id="KW-0375">Hydrogen ion transport</keyword>
<evidence type="ECO:0000256" key="10">
    <source>
        <dbReference type="ARBA" id="ARBA00023310"/>
    </source>
</evidence>
<dbReference type="RefSeq" id="WP_290363172.1">
    <property type="nucleotide sequence ID" value="NZ_JAUFQU010000001.1"/>
</dbReference>
<proteinExistence type="inferred from homology"/>
<dbReference type="Pfam" id="PF00119">
    <property type="entry name" value="ATP-synt_A"/>
    <property type="match status" value="1"/>
</dbReference>
<dbReference type="InterPro" id="IPR035908">
    <property type="entry name" value="F0_ATP_A_sf"/>
</dbReference>
<feature type="transmembrane region" description="Helical" evidence="11">
    <location>
        <begin position="310"/>
        <end position="332"/>
    </location>
</feature>
<protein>
    <recommendedName>
        <fullName evidence="11 12">ATP synthase subunit a</fullName>
    </recommendedName>
    <alternativeName>
        <fullName evidence="11">ATP synthase F0 sector subunit a</fullName>
    </alternativeName>
    <alternativeName>
        <fullName evidence="11">F-ATPase subunit 6</fullName>
    </alternativeName>
</protein>
<evidence type="ECO:0000256" key="4">
    <source>
        <dbReference type="ARBA" id="ARBA00022547"/>
    </source>
</evidence>
<evidence type="ECO:0000256" key="2">
    <source>
        <dbReference type="ARBA" id="ARBA00006810"/>
    </source>
</evidence>
<reference evidence="15" key="1">
    <citation type="journal article" date="2019" name="Int. J. Syst. Evol. Microbiol.">
        <title>The Global Catalogue of Microorganisms (GCM) 10K type strain sequencing project: providing services to taxonomists for standard genome sequencing and annotation.</title>
        <authorList>
            <consortium name="The Broad Institute Genomics Platform"/>
            <consortium name="The Broad Institute Genome Sequencing Center for Infectious Disease"/>
            <person name="Wu L."/>
            <person name="Ma J."/>
        </authorList>
    </citation>
    <scope>NUCLEOTIDE SEQUENCE [LARGE SCALE GENOMIC DNA]</scope>
    <source>
        <strain evidence="15">CECT 7184</strain>
    </source>
</reference>
<keyword evidence="15" id="KW-1185">Reference proteome</keyword>
<dbReference type="InterPro" id="IPR045083">
    <property type="entry name" value="ATP_synth_F0_asu_bact/mt"/>
</dbReference>
<feature type="transmembrane region" description="Helical" evidence="11">
    <location>
        <begin position="125"/>
        <end position="144"/>
    </location>
</feature>
<feature type="chain" id="PRO_5047492623" description="ATP synthase subunit a" evidence="13">
    <location>
        <begin position="22"/>
        <end position="351"/>
    </location>
</feature>
<dbReference type="Proteomes" id="UP001242368">
    <property type="component" value="Unassembled WGS sequence"/>
</dbReference>
<organism evidence="14 15">
    <name type="scientific">Paenimyroides ceti</name>
    <dbReference type="NCBI Taxonomy" id="395087"/>
    <lineage>
        <taxon>Bacteria</taxon>
        <taxon>Pseudomonadati</taxon>
        <taxon>Bacteroidota</taxon>
        <taxon>Flavobacteriia</taxon>
        <taxon>Flavobacteriales</taxon>
        <taxon>Flavobacteriaceae</taxon>
        <taxon>Paenimyroides</taxon>
    </lineage>
</organism>
<dbReference type="PRINTS" id="PR00123">
    <property type="entry name" value="ATPASEA"/>
</dbReference>
<gene>
    <name evidence="11 14" type="primary">atpB</name>
    <name evidence="14" type="ORF">QW060_08305</name>
</gene>
<dbReference type="PANTHER" id="PTHR11410:SF0">
    <property type="entry name" value="ATP SYNTHASE SUBUNIT A"/>
    <property type="match status" value="1"/>
</dbReference>
<comment type="subcellular location">
    <subcellularLocation>
        <location evidence="11 12">Cell membrane</location>
        <topology evidence="11 12">Multi-pass membrane protein</topology>
    </subcellularLocation>
    <subcellularLocation>
        <location evidence="1">Membrane</location>
        <topology evidence="1">Multi-pass membrane protein</topology>
    </subcellularLocation>
</comment>
<evidence type="ECO:0000256" key="3">
    <source>
        <dbReference type="ARBA" id="ARBA00022448"/>
    </source>
</evidence>
<evidence type="ECO:0000256" key="7">
    <source>
        <dbReference type="ARBA" id="ARBA00022989"/>
    </source>
</evidence>
<comment type="similarity">
    <text evidence="2 11 12">Belongs to the ATPase A chain family.</text>
</comment>
<evidence type="ECO:0000256" key="9">
    <source>
        <dbReference type="ARBA" id="ARBA00023136"/>
    </source>
</evidence>
<evidence type="ECO:0000313" key="15">
    <source>
        <dbReference type="Proteomes" id="UP001242368"/>
    </source>
</evidence>
<keyword evidence="10 11" id="KW-0066">ATP synthesis</keyword>
<dbReference type="PANTHER" id="PTHR11410">
    <property type="entry name" value="ATP SYNTHASE SUBUNIT A"/>
    <property type="match status" value="1"/>
</dbReference>